<organism evidence="2 3">
    <name type="scientific">Frankia alni (strain DSM 45986 / CECT 9034 / ACN14a)</name>
    <dbReference type="NCBI Taxonomy" id="326424"/>
    <lineage>
        <taxon>Bacteria</taxon>
        <taxon>Bacillati</taxon>
        <taxon>Actinomycetota</taxon>
        <taxon>Actinomycetes</taxon>
        <taxon>Frankiales</taxon>
        <taxon>Frankiaceae</taxon>
        <taxon>Frankia</taxon>
    </lineage>
</organism>
<dbReference type="Proteomes" id="UP000000657">
    <property type="component" value="Chromosome"/>
</dbReference>
<accession>Q0RPE3</accession>
<feature type="region of interest" description="Disordered" evidence="1">
    <location>
        <begin position="44"/>
        <end position="66"/>
    </location>
</feature>
<sequence>MAQSGSASHWQCEGQGFESPQLHETLGVLFSPFLGRNRAPLYFVGGAEPPRNPPTNLPVGGVSGGG</sequence>
<proteinExistence type="predicted"/>
<dbReference type="STRING" id="326424.FRAAL1940"/>
<evidence type="ECO:0000256" key="1">
    <source>
        <dbReference type="SAM" id="MobiDB-lite"/>
    </source>
</evidence>
<name>Q0RPE3_FRAAA</name>
<reference evidence="2 3" key="1">
    <citation type="journal article" date="2007" name="Genome Res.">
        <title>Genome characteristics of facultatively symbiotic Frankia sp. strains reflect host range and host plant biogeography.</title>
        <authorList>
            <person name="Normand P."/>
            <person name="Lapierre P."/>
            <person name="Tisa L.S."/>
            <person name="Gogarten J.P."/>
            <person name="Alloisio N."/>
            <person name="Bagnarol E."/>
            <person name="Bassi C.A."/>
            <person name="Berry A.M."/>
            <person name="Bickhart D.M."/>
            <person name="Choisne N."/>
            <person name="Couloux A."/>
            <person name="Cournoyer B."/>
            <person name="Cruveiller S."/>
            <person name="Daubin V."/>
            <person name="Demange N."/>
            <person name="Francino M.P."/>
            <person name="Goltsman E."/>
            <person name="Huang Y."/>
            <person name="Kopp O.R."/>
            <person name="Labarre L."/>
            <person name="Lapidus A."/>
            <person name="Lavire C."/>
            <person name="Marechal J."/>
            <person name="Martinez M."/>
            <person name="Mastronunzio J.E."/>
            <person name="Mullin B.C."/>
            <person name="Niemann J."/>
            <person name="Pujic P."/>
            <person name="Rawnsley T."/>
            <person name="Rouy Z."/>
            <person name="Schenowitz C."/>
            <person name="Sellstedt A."/>
            <person name="Tavares F."/>
            <person name="Tomkins J.P."/>
            <person name="Vallenet D."/>
            <person name="Valverde C."/>
            <person name="Wall L.G."/>
            <person name="Wang Y."/>
            <person name="Medigue C."/>
            <person name="Benson D.R."/>
        </authorList>
    </citation>
    <scope>NUCLEOTIDE SEQUENCE [LARGE SCALE GENOMIC DNA]</scope>
    <source>
        <strain evidence="3">DSM 45986 / CECT 9034 / ACN14a</strain>
    </source>
</reference>
<dbReference type="KEGG" id="fal:FRAAL1940"/>
<evidence type="ECO:0000313" key="2">
    <source>
        <dbReference type="EMBL" id="CAJ60589.1"/>
    </source>
</evidence>
<keyword evidence="3" id="KW-1185">Reference proteome</keyword>
<dbReference type="AlphaFoldDB" id="Q0RPE3"/>
<evidence type="ECO:0000313" key="3">
    <source>
        <dbReference type="Proteomes" id="UP000000657"/>
    </source>
</evidence>
<dbReference type="EMBL" id="CT573213">
    <property type="protein sequence ID" value="CAJ60589.1"/>
    <property type="molecule type" value="Genomic_DNA"/>
</dbReference>
<protein>
    <submittedName>
        <fullName evidence="2">Uncharacterized protein</fullName>
    </submittedName>
</protein>
<gene>
    <name evidence="2" type="ordered locus">FRAAL1940</name>
</gene>
<dbReference type="HOGENOM" id="CLU_2824823_0_0_11"/>